<evidence type="ECO:0000256" key="1">
    <source>
        <dbReference type="SAM" id="Phobius"/>
    </source>
</evidence>
<feature type="transmembrane region" description="Helical" evidence="1">
    <location>
        <begin position="20"/>
        <end position="42"/>
    </location>
</feature>
<keyword evidence="1" id="KW-0472">Membrane</keyword>
<protein>
    <submittedName>
        <fullName evidence="2">Uncharacterized protein</fullName>
    </submittedName>
</protein>
<sequence length="128" mass="14414">MVSREEPTVGGEKKVPWASWGGVFASMGLASILVVIVGRLWTTTYFDHFGLPSSGMEFSIYDFAFRSLEALISLLLGGIALGFAWLNREQLHKWGFTSAIIEFILILVLVGWVRFWLPRLPYSWLATT</sequence>
<comment type="caution">
    <text evidence="2">The sequence shown here is derived from an EMBL/GenBank/DDBJ whole genome shotgun (WGS) entry which is preliminary data.</text>
</comment>
<keyword evidence="1" id="KW-1133">Transmembrane helix</keyword>
<feature type="transmembrane region" description="Helical" evidence="1">
    <location>
        <begin position="98"/>
        <end position="117"/>
    </location>
</feature>
<feature type="transmembrane region" description="Helical" evidence="1">
    <location>
        <begin position="63"/>
        <end position="86"/>
    </location>
</feature>
<reference evidence="2" key="1">
    <citation type="journal article" date="2014" name="Front. Microbiol.">
        <title>High frequency of phylogenetically diverse reductive dehalogenase-homologous genes in deep subseafloor sedimentary metagenomes.</title>
        <authorList>
            <person name="Kawai M."/>
            <person name="Futagami T."/>
            <person name="Toyoda A."/>
            <person name="Takaki Y."/>
            <person name="Nishi S."/>
            <person name="Hori S."/>
            <person name="Arai W."/>
            <person name="Tsubouchi T."/>
            <person name="Morono Y."/>
            <person name="Uchiyama I."/>
            <person name="Ito T."/>
            <person name="Fujiyama A."/>
            <person name="Inagaki F."/>
            <person name="Takami H."/>
        </authorList>
    </citation>
    <scope>NUCLEOTIDE SEQUENCE</scope>
    <source>
        <strain evidence="2">Expedition CK06-06</strain>
    </source>
</reference>
<organism evidence="2">
    <name type="scientific">marine sediment metagenome</name>
    <dbReference type="NCBI Taxonomy" id="412755"/>
    <lineage>
        <taxon>unclassified sequences</taxon>
        <taxon>metagenomes</taxon>
        <taxon>ecological metagenomes</taxon>
    </lineage>
</organism>
<gene>
    <name evidence="2" type="ORF">S01H1_40253</name>
</gene>
<dbReference type="AlphaFoldDB" id="X0UW81"/>
<dbReference type="EMBL" id="BARS01025475">
    <property type="protein sequence ID" value="GAG04563.1"/>
    <property type="molecule type" value="Genomic_DNA"/>
</dbReference>
<proteinExistence type="predicted"/>
<accession>X0UW81</accession>
<evidence type="ECO:0000313" key="2">
    <source>
        <dbReference type="EMBL" id="GAG04563.1"/>
    </source>
</evidence>
<keyword evidence="1" id="KW-0812">Transmembrane</keyword>
<name>X0UW81_9ZZZZ</name>
<feature type="non-terminal residue" evidence="2">
    <location>
        <position position="128"/>
    </location>
</feature>